<keyword evidence="15" id="KW-1185">Reference proteome</keyword>
<dbReference type="PANTHER" id="PTHR24356:SF184">
    <property type="entry name" value="SERINE_THREONINE-PROTEIN KINASE TRICORNERED"/>
    <property type="match status" value="1"/>
</dbReference>
<dbReference type="Proteomes" id="UP000789595">
    <property type="component" value="Unassembled WGS sequence"/>
</dbReference>
<dbReference type="EMBL" id="CAKKNE010000005">
    <property type="protein sequence ID" value="CAH0378367.1"/>
    <property type="molecule type" value="Genomic_DNA"/>
</dbReference>
<feature type="compositionally biased region" description="Basic and acidic residues" evidence="11">
    <location>
        <begin position="40"/>
        <end position="52"/>
    </location>
</feature>
<dbReference type="PROSITE" id="PS50011">
    <property type="entry name" value="PROTEIN_KINASE_DOM"/>
    <property type="match status" value="1"/>
</dbReference>
<proteinExistence type="predicted"/>
<dbReference type="FunFam" id="1.10.510.10:FF:000024">
    <property type="entry name" value="Probable serine/threonine-protein kinase cot-1"/>
    <property type="match status" value="1"/>
</dbReference>
<dbReference type="GO" id="GO:0007010">
    <property type="term" value="P:cytoskeleton organization"/>
    <property type="evidence" value="ECO:0007669"/>
    <property type="project" value="UniProtKB-ARBA"/>
</dbReference>
<evidence type="ECO:0000313" key="14">
    <source>
        <dbReference type="EMBL" id="CAH0378367.1"/>
    </source>
</evidence>
<keyword evidence="5 10" id="KW-0547">Nucleotide-binding</keyword>
<evidence type="ECO:0000256" key="1">
    <source>
        <dbReference type="ARBA" id="ARBA00012513"/>
    </source>
</evidence>
<evidence type="ECO:0000256" key="10">
    <source>
        <dbReference type="PROSITE-ProRule" id="PRU10141"/>
    </source>
</evidence>
<feature type="compositionally biased region" description="Low complexity" evidence="11">
    <location>
        <begin position="502"/>
        <end position="511"/>
    </location>
</feature>
<dbReference type="InterPro" id="IPR017441">
    <property type="entry name" value="Protein_kinase_ATP_BS"/>
</dbReference>
<accession>A0A7S3ZVZ4</accession>
<dbReference type="OrthoDB" id="3638488at2759"/>
<dbReference type="GO" id="GO:0035556">
    <property type="term" value="P:intracellular signal transduction"/>
    <property type="evidence" value="ECO:0007669"/>
    <property type="project" value="TreeGrafter"/>
</dbReference>
<evidence type="ECO:0000256" key="9">
    <source>
        <dbReference type="ARBA" id="ARBA00048679"/>
    </source>
</evidence>
<feature type="binding site" evidence="10">
    <location>
        <position position="94"/>
    </location>
    <ligand>
        <name>ATP</name>
        <dbReference type="ChEBI" id="CHEBI:30616"/>
    </ligand>
</feature>
<evidence type="ECO:0000313" key="15">
    <source>
        <dbReference type="Proteomes" id="UP000789595"/>
    </source>
</evidence>
<dbReference type="Gene3D" id="3.30.200.20">
    <property type="entry name" value="Phosphorylase Kinase, domain 1"/>
    <property type="match status" value="1"/>
</dbReference>
<dbReference type="PANTHER" id="PTHR24356">
    <property type="entry name" value="SERINE/THREONINE-PROTEIN KINASE"/>
    <property type="match status" value="1"/>
</dbReference>
<keyword evidence="6" id="KW-0418">Kinase</keyword>
<keyword evidence="3" id="KW-0597">Phosphoprotein</keyword>
<dbReference type="GO" id="GO:0005524">
    <property type="term" value="F:ATP binding"/>
    <property type="evidence" value="ECO:0007669"/>
    <property type="project" value="UniProtKB-UniRule"/>
</dbReference>
<comment type="catalytic activity">
    <reaction evidence="9">
        <text>L-seryl-[protein] + ATP = O-phospho-L-seryl-[protein] + ADP + H(+)</text>
        <dbReference type="Rhea" id="RHEA:17989"/>
        <dbReference type="Rhea" id="RHEA-COMP:9863"/>
        <dbReference type="Rhea" id="RHEA-COMP:11604"/>
        <dbReference type="ChEBI" id="CHEBI:15378"/>
        <dbReference type="ChEBI" id="CHEBI:29999"/>
        <dbReference type="ChEBI" id="CHEBI:30616"/>
        <dbReference type="ChEBI" id="CHEBI:83421"/>
        <dbReference type="ChEBI" id="CHEBI:456216"/>
        <dbReference type="EC" id="2.7.11.1"/>
    </reaction>
</comment>
<evidence type="ECO:0000259" key="12">
    <source>
        <dbReference type="PROSITE" id="PS50011"/>
    </source>
</evidence>
<dbReference type="AlphaFoldDB" id="A0A7S3ZVZ4"/>
<protein>
    <recommendedName>
        <fullName evidence="1">non-specific serine/threonine protein kinase</fullName>
        <ecNumber evidence="1">2.7.11.1</ecNumber>
    </recommendedName>
</protein>
<feature type="region of interest" description="Disordered" evidence="11">
    <location>
        <begin position="19"/>
        <end position="53"/>
    </location>
</feature>
<evidence type="ECO:0000256" key="7">
    <source>
        <dbReference type="ARBA" id="ARBA00022840"/>
    </source>
</evidence>
<dbReference type="Pfam" id="PF00069">
    <property type="entry name" value="Pkinase"/>
    <property type="match status" value="2"/>
</dbReference>
<dbReference type="EC" id="2.7.11.1" evidence="1"/>
<reference evidence="13" key="1">
    <citation type="submission" date="2021-01" db="EMBL/GenBank/DDBJ databases">
        <authorList>
            <person name="Corre E."/>
            <person name="Pelletier E."/>
            <person name="Niang G."/>
            <person name="Scheremetjew M."/>
            <person name="Finn R."/>
            <person name="Kale V."/>
            <person name="Holt S."/>
            <person name="Cochrane G."/>
            <person name="Meng A."/>
            <person name="Brown T."/>
            <person name="Cohen L."/>
        </authorList>
    </citation>
    <scope>NUCLEOTIDE SEQUENCE</scope>
    <source>
        <strain evidence="13">CCMP1756</strain>
    </source>
</reference>
<dbReference type="InterPro" id="IPR000719">
    <property type="entry name" value="Prot_kinase_dom"/>
</dbReference>
<dbReference type="InterPro" id="IPR050236">
    <property type="entry name" value="Ser_Thr_kinase_AGC"/>
</dbReference>
<organism evidence="13">
    <name type="scientific">Pelagomonas calceolata</name>
    <dbReference type="NCBI Taxonomy" id="35677"/>
    <lineage>
        <taxon>Eukaryota</taxon>
        <taxon>Sar</taxon>
        <taxon>Stramenopiles</taxon>
        <taxon>Ochrophyta</taxon>
        <taxon>Pelagophyceae</taxon>
        <taxon>Pelagomonadales</taxon>
        <taxon>Pelagomonadaceae</taxon>
        <taxon>Pelagomonas</taxon>
    </lineage>
</organism>
<evidence type="ECO:0000256" key="6">
    <source>
        <dbReference type="ARBA" id="ARBA00022777"/>
    </source>
</evidence>
<keyword evidence="2" id="KW-0723">Serine/threonine-protein kinase</keyword>
<dbReference type="InterPro" id="IPR011009">
    <property type="entry name" value="Kinase-like_dom_sf"/>
</dbReference>
<feature type="region of interest" description="Disordered" evidence="11">
    <location>
        <begin position="487"/>
        <end position="511"/>
    </location>
</feature>
<dbReference type="PROSITE" id="PS00108">
    <property type="entry name" value="PROTEIN_KINASE_ST"/>
    <property type="match status" value="1"/>
</dbReference>
<gene>
    <name evidence="13" type="ORF">PCAL00307_LOCUS11183</name>
    <name evidence="14" type="ORF">PECAL_5P28780</name>
</gene>
<dbReference type="GO" id="GO:0004674">
    <property type="term" value="F:protein serine/threonine kinase activity"/>
    <property type="evidence" value="ECO:0007669"/>
    <property type="project" value="UniProtKB-KW"/>
</dbReference>
<name>A0A7S3ZVZ4_9STRA</name>
<dbReference type="EMBL" id="HBIW01013026">
    <property type="protein sequence ID" value="CAE0695747.1"/>
    <property type="molecule type" value="Transcribed_RNA"/>
</dbReference>
<dbReference type="SUPFAM" id="SSF56112">
    <property type="entry name" value="Protein kinase-like (PK-like)"/>
    <property type="match status" value="1"/>
</dbReference>
<comment type="catalytic activity">
    <reaction evidence="8">
        <text>L-threonyl-[protein] + ATP = O-phospho-L-threonyl-[protein] + ADP + H(+)</text>
        <dbReference type="Rhea" id="RHEA:46608"/>
        <dbReference type="Rhea" id="RHEA-COMP:11060"/>
        <dbReference type="Rhea" id="RHEA-COMP:11605"/>
        <dbReference type="ChEBI" id="CHEBI:15378"/>
        <dbReference type="ChEBI" id="CHEBI:30013"/>
        <dbReference type="ChEBI" id="CHEBI:30616"/>
        <dbReference type="ChEBI" id="CHEBI:61977"/>
        <dbReference type="ChEBI" id="CHEBI:456216"/>
        <dbReference type="EC" id="2.7.11.1"/>
    </reaction>
</comment>
<keyword evidence="4" id="KW-0808">Transferase</keyword>
<evidence type="ECO:0000256" key="3">
    <source>
        <dbReference type="ARBA" id="ARBA00022553"/>
    </source>
</evidence>
<reference evidence="14" key="2">
    <citation type="submission" date="2021-11" db="EMBL/GenBank/DDBJ databases">
        <authorList>
            <consortium name="Genoscope - CEA"/>
            <person name="William W."/>
        </authorList>
    </citation>
    <scope>NUCLEOTIDE SEQUENCE</scope>
</reference>
<dbReference type="InterPro" id="IPR008271">
    <property type="entry name" value="Ser/Thr_kinase_AS"/>
</dbReference>
<evidence type="ECO:0000256" key="5">
    <source>
        <dbReference type="ARBA" id="ARBA00022741"/>
    </source>
</evidence>
<evidence type="ECO:0000256" key="11">
    <source>
        <dbReference type="SAM" id="MobiDB-lite"/>
    </source>
</evidence>
<sequence length="511" mass="56351">MAENMRRVDSAELLDLLIEQMELEETQDKPPTPKKTPSKRPREEDADRKLQPDDFEPLALIGRGAFGEVRLVRRTDTRQIFALKSMLKSAMVAKNQVAHIKAERDMLALSEDPSIAMLYDSFQTQSHLYMVMEFLAGGDLMSLLVKLDTLPEDACKFYIAEIAQAIQAVHDHGFAHRDVKPDNVLLGGDGHVKLTDLGLCARVTRSEQTPIQPTATYPTFTERGDATPPRPPPSPAESPGFGESDDTPRKRPRDLAYSTVGTPDYIAPEVLQPKVGYDFACDWWSLGVIMYECLVGYTPFYADDARRTCRKILDWRRHLALPRDARARLSTRCVSCLAALLADARDRLGGTNGLEDLKRHEWLRDVEWDHLRERPAPYAPAGGAEVAALLEELSNVKLDDARCEGLVQAVTANFDGVAVGAAAAWGSSTTAPGARTRRAPGQPATTPKPPSVPDDAFLDYTYRRRRAPGADDPAAVERARASLETLAKRPTLREKSRSAGSVGEVVVEVGV</sequence>
<feature type="region of interest" description="Disordered" evidence="11">
    <location>
        <begin position="211"/>
        <end position="257"/>
    </location>
</feature>
<dbReference type="Gene3D" id="1.10.510.10">
    <property type="entry name" value="Transferase(Phosphotransferase) domain 1"/>
    <property type="match status" value="2"/>
</dbReference>
<feature type="domain" description="Protein kinase" evidence="12">
    <location>
        <begin position="55"/>
        <end position="363"/>
    </location>
</feature>
<dbReference type="SMART" id="SM00220">
    <property type="entry name" value="S_TKc"/>
    <property type="match status" value="1"/>
</dbReference>
<evidence type="ECO:0000256" key="8">
    <source>
        <dbReference type="ARBA" id="ARBA00047899"/>
    </source>
</evidence>
<feature type="region of interest" description="Disordered" evidence="11">
    <location>
        <begin position="427"/>
        <end position="455"/>
    </location>
</feature>
<evidence type="ECO:0000256" key="4">
    <source>
        <dbReference type="ARBA" id="ARBA00022679"/>
    </source>
</evidence>
<keyword evidence="7 10" id="KW-0067">ATP-binding</keyword>
<dbReference type="PROSITE" id="PS00107">
    <property type="entry name" value="PROTEIN_KINASE_ATP"/>
    <property type="match status" value="1"/>
</dbReference>
<evidence type="ECO:0000256" key="2">
    <source>
        <dbReference type="ARBA" id="ARBA00022527"/>
    </source>
</evidence>
<evidence type="ECO:0000313" key="13">
    <source>
        <dbReference type="EMBL" id="CAE0695747.1"/>
    </source>
</evidence>